<dbReference type="EMBL" id="BPPZ01000010">
    <property type="protein sequence ID" value="GJD14692.1"/>
    <property type="molecule type" value="Genomic_DNA"/>
</dbReference>
<evidence type="ECO:0000313" key="3">
    <source>
        <dbReference type="Proteomes" id="UP000886943"/>
    </source>
</evidence>
<evidence type="ECO:0000313" key="2">
    <source>
        <dbReference type="EMBL" id="GJD14692.1"/>
    </source>
</evidence>
<reference evidence="2" key="1">
    <citation type="submission" date="2021-08" db="EMBL/GenBank/DDBJ databases">
        <title>Draft genome sequence of the GABA producer Bifidobacterium adolescentis 4-2, isolated from healthy human feces.</title>
        <authorList>
            <person name="Altaib H."/>
            <person name="Niwa R."/>
            <person name="Abe M."/>
            <person name="Suzuki T."/>
        </authorList>
    </citation>
    <scope>NUCLEOTIDE SEQUENCE</scope>
    <source>
        <strain evidence="2">4-2</strain>
    </source>
</reference>
<dbReference type="AlphaFoldDB" id="A0AAN4VPE4"/>
<dbReference type="EMBL" id="AP028457">
    <property type="protein sequence ID" value="BEK83831.1"/>
    <property type="molecule type" value="Genomic_DNA"/>
</dbReference>
<name>A0AAN4VPE4_BIFAD</name>
<reference evidence="1 4" key="2">
    <citation type="submission" date="2023-06" db="EMBL/GenBank/DDBJ databases">
        <title>Complete Genome Sequences of Bifidobacterium faecale strain JCM19861T was isolated from human faeces by Jung-Hye Choi et al. (2014).</title>
        <authorList>
            <person name="Okuhama S."/>
            <person name="Takahashi H."/>
            <person name="Imaizumi K."/>
            <person name="Nakayama S."/>
            <person name="Ogata Y."/>
            <person name="Suda W."/>
        </authorList>
    </citation>
    <scope>NUCLEOTIDE SEQUENCE [LARGE SCALE GENOMIC DNA]</scope>
    <source>
        <strain evidence="1 4">JCM 19861</strain>
    </source>
</reference>
<dbReference type="Proteomes" id="UP000886943">
    <property type="component" value="Unassembled WGS sequence"/>
</dbReference>
<organism evidence="2 3">
    <name type="scientific">Bifidobacterium adolescentis</name>
    <dbReference type="NCBI Taxonomy" id="1680"/>
    <lineage>
        <taxon>Bacteria</taxon>
        <taxon>Bacillati</taxon>
        <taxon>Actinomycetota</taxon>
        <taxon>Actinomycetes</taxon>
        <taxon>Bifidobacteriales</taxon>
        <taxon>Bifidobacteriaceae</taxon>
        <taxon>Bifidobacterium</taxon>
    </lineage>
</organism>
<dbReference type="Proteomes" id="UP001357973">
    <property type="component" value="Chromosome"/>
</dbReference>
<sequence>MAIRLGCVCVAGADGAVRACGRAYARCEERWKVRMGIARNAGNRGKQKKKPAAVE</sequence>
<protein>
    <submittedName>
        <fullName evidence="2">Uncharacterized protein</fullName>
    </submittedName>
</protein>
<evidence type="ECO:0000313" key="1">
    <source>
        <dbReference type="EMBL" id="BEK83831.1"/>
    </source>
</evidence>
<evidence type="ECO:0000313" key="4">
    <source>
        <dbReference type="Proteomes" id="UP001357973"/>
    </source>
</evidence>
<proteinExistence type="predicted"/>
<keyword evidence="4" id="KW-1185">Reference proteome</keyword>
<accession>A0AAN4VPE4</accession>
<gene>
    <name evidence="1" type="ORF">B19861_17730</name>
    <name evidence="2" type="ORF">BIFAD42_16760</name>
</gene>